<accession>A0A183PZT6</accession>
<sequence>MLRQQYRGSYLKQRVYDIPLMGERNRIRWFTEKHRRVMPTHSTSNGLDICGEIHRAEKLSRTVRKLHAKMRNE</sequence>
<dbReference type="Proteomes" id="UP000269396">
    <property type="component" value="Unassembled WGS sequence"/>
</dbReference>
<evidence type="ECO:0000313" key="2">
    <source>
        <dbReference type="Proteomes" id="UP000269396"/>
    </source>
</evidence>
<organism evidence="1 2">
    <name type="scientific">Schistosoma mattheei</name>
    <dbReference type="NCBI Taxonomy" id="31246"/>
    <lineage>
        <taxon>Eukaryota</taxon>
        <taxon>Metazoa</taxon>
        <taxon>Spiralia</taxon>
        <taxon>Lophotrochozoa</taxon>
        <taxon>Platyhelminthes</taxon>
        <taxon>Trematoda</taxon>
        <taxon>Digenea</taxon>
        <taxon>Strigeidida</taxon>
        <taxon>Schistosomatoidea</taxon>
        <taxon>Schistosomatidae</taxon>
        <taxon>Schistosoma</taxon>
    </lineage>
</organism>
<evidence type="ECO:0000313" key="1">
    <source>
        <dbReference type="EMBL" id="VDP80970.1"/>
    </source>
</evidence>
<gene>
    <name evidence="1" type="ORF">SMTD_LOCUS19872</name>
</gene>
<dbReference type="AlphaFoldDB" id="A0A183PZT6"/>
<keyword evidence="2" id="KW-1185">Reference proteome</keyword>
<reference evidence="1 2" key="1">
    <citation type="submission" date="2018-11" db="EMBL/GenBank/DDBJ databases">
        <authorList>
            <consortium name="Pathogen Informatics"/>
        </authorList>
    </citation>
    <scope>NUCLEOTIDE SEQUENCE [LARGE SCALE GENOMIC DNA]</scope>
    <source>
        <strain>Denwood</strain>
        <strain evidence="2">Zambia</strain>
    </source>
</reference>
<name>A0A183PZT6_9TREM</name>
<dbReference type="EMBL" id="UZAL01043166">
    <property type="protein sequence ID" value="VDP80970.1"/>
    <property type="molecule type" value="Genomic_DNA"/>
</dbReference>
<protein>
    <submittedName>
        <fullName evidence="1">Uncharacterized protein</fullName>
    </submittedName>
</protein>
<proteinExistence type="predicted"/>